<organism evidence="1 2">
    <name type="scientific">Paenibacillus urinalis</name>
    <dbReference type="NCBI Taxonomy" id="521520"/>
    <lineage>
        <taxon>Bacteria</taxon>
        <taxon>Bacillati</taxon>
        <taxon>Bacillota</taxon>
        <taxon>Bacilli</taxon>
        <taxon>Bacillales</taxon>
        <taxon>Paenibacillaceae</taxon>
        <taxon>Paenibacillus</taxon>
    </lineage>
</organism>
<sequence length="149" mass="17578">MPMLYAICDDQGKEQEIFKKHENADKCMCLEYDNDPQYSIKEIEAEKDRKTDDKEYSRIPYEFFAVKVGGEILKAYKNEDKADTFAYEYNERAENDARDVLDMPDDDLSEKDMAELAYQRGYDSGVAKVKRIKPSKGEDYNDCYRLWKK</sequence>
<gene>
    <name evidence="1" type="ORF">PUW25_08405</name>
</gene>
<evidence type="ECO:0000313" key="2">
    <source>
        <dbReference type="Proteomes" id="UP001221519"/>
    </source>
</evidence>
<keyword evidence="2" id="KW-1185">Reference proteome</keyword>
<dbReference type="EMBL" id="CP118108">
    <property type="protein sequence ID" value="WDI03956.1"/>
    <property type="molecule type" value="Genomic_DNA"/>
</dbReference>
<name>A0ABY7XGT1_9BACL</name>
<evidence type="ECO:0000313" key="1">
    <source>
        <dbReference type="EMBL" id="WDI03956.1"/>
    </source>
</evidence>
<dbReference type="RefSeq" id="WP_274336910.1">
    <property type="nucleotide sequence ID" value="NZ_CP118106.1"/>
</dbReference>
<reference evidence="1 2" key="1">
    <citation type="submission" date="2023-02" db="EMBL/GenBank/DDBJ databases">
        <title>Pathogen: clinical or host-associated sample.</title>
        <authorList>
            <person name="Hergert J."/>
            <person name="Casey R."/>
            <person name="Wagner J."/>
            <person name="Young E.L."/>
            <person name="Oakeson K.F."/>
        </authorList>
    </citation>
    <scope>NUCLEOTIDE SEQUENCE [LARGE SCALE GENOMIC DNA]</scope>
    <source>
        <strain evidence="1 2">2022CK-00829</strain>
    </source>
</reference>
<evidence type="ECO:0008006" key="3">
    <source>
        <dbReference type="Google" id="ProtNLM"/>
    </source>
</evidence>
<proteinExistence type="predicted"/>
<dbReference type="Proteomes" id="UP001221519">
    <property type="component" value="Chromosome"/>
</dbReference>
<accession>A0ABY7XGT1</accession>
<protein>
    <recommendedName>
        <fullName evidence="3">DUF4288 domain-containing protein</fullName>
    </recommendedName>
</protein>